<dbReference type="Proteomes" id="UP000619244">
    <property type="component" value="Unassembled WGS sequence"/>
</dbReference>
<dbReference type="AlphaFoldDB" id="A0A918NFN9"/>
<feature type="region of interest" description="Disordered" evidence="1">
    <location>
        <begin position="1"/>
        <end position="45"/>
    </location>
</feature>
<organism evidence="2 3">
    <name type="scientific">Streptomyces minutiscleroticus</name>
    <dbReference type="NCBI Taxonomy" id="68238"/>
    <lineage>
        <taxon>Bacteria</taxon>
        <taxon>Bacillati</taxon>
        <taxon>Actinomycetota</taxon>
        <taxon>Actinomycetes</taxon>
        <taxon>Kitasatosporales</taxon>
        <taxon>Streptomycetaceae</taxon>
        <taxon>Streptomyces</taxon>
    </lineage>
</organism>
<protein>
    <submittedName>
        <fullName evidence="2">Uncharacterized protein</fullName>
    </submittedName>
</protein>
<comment type="caution">
    <text evidence="2">The sequence shown here is derived from an EMBL/GenBank/DDBJ whole genome shotgun (WGS) entry which is preliminary data.</text>
</comment>
<reference evidence="2" key="1">
    <citation type="journal article" date="2014" name="Int. J. Syst. Evol. Microbiol.">
        <title>Complete genome sequence of Corynebacterium casei LMG S-19264T (=DSM 44701T), isolated from a smear-ripened cheese.</title>
        <authorList>
            <consortium name="US DOE Joint Genome Institute (JGI-PGF)"/>
            <person name="Walter F."/>
            <person name="Albersmeier A."/>
            <person name="Kalinowski J."/>
            <person name="Ruckert C."/>
        </authorList>
    </citation>
    <scope>NUCLEOTIDE SEQUENCE</scope>
    <source>
        <strain evidence="2">JCM 4790</strain>
    </source>
</reference>
<proteinExistence type="predicted"/>
<keyword evidence="3" id="KW-1185">Reference proteome</keyword>
<evidence type="ECO:0000256" key="1">
    <source>
        <dbReference type="SAM" id="MobiDB-lite"/>
    </source>
</evidence>
<accession>A0A918NFN9</accession>
<evidence type="ECO:0000313" key="3">
    <source>
        <dbReference type="Proteomes" id="UP000619244"/>
    </source>
</evidence>
<reference evidence="2" key="2">
    <citation type="submission" date="2020-09" db="EMBL/GenBank/DDBJ databases">
        <authorList>
            <person name="Sun Q."/>
            <person name="Ohkuma M."/>
        </authorList>
    </citation>
    <scope>NUCLEOTIDE SEQUENCE</scope>
    <source>
        <strain evidence="2">JCM 4790</strain>
    </source>
</reference>
<name>A0A918NFN9_9ACTN</name>
<gene>
    <name evidence="2" type="ORF">GCM10010358_24960</name>
</gene>
<evidence type="ECO:0000313" key="2">
    <source>
        <dbReference type="EMBL" id="GGX69481.1"/>
    </source>
</evidence>
<sequence length="107" mass="11431">MGSRLYSWPGPACASPTPPAPDLSTGEHSGVEPVPSAGLGRGRRRLPARRCTGMMYIFSQPVSVTSSCAGSDIFHRHHGLRLRQQLEHLIRPPGTGALSTSLRAGQM</sequence>
<dbReference type="EMBL" id="BMVU01000008">
    <property type="protein sequence ID" value="GGX69481.1"/>
    <property type="molecule type" value="Genomic_DNA"/>
</dbReference>